<dbReference type="EMBL" id="JBHFQA010000008">
    <property type="protein sequence ID" value="KAL2094281.1"/>
    <property type="molecule type" value="Genomic_DNA"/>
</dbReference>
<evidence type="ECO:0000313" key="3">
    <source>
        <dbReference type="EMBL" id="KAL2094281.1"/>
    </source>
</evidence>
<keyword evidence="4" id="KW-1185">Reference proteome</keyword>
<reference evidence="3 4" key="1">
    <citation type="submission" date="2024-09" db="EMBL/GenBank/DDBJ databases">
        <title>A chromosome-level genome assembly of Gray's grenadier anchovy, Coilia grayii.</title>
        <authorList>
            <person name="Fu Z."/>
        </authorList>
    </citation>
    <scope>NUCLEOTIDE SEQUENCE [LARGE SCALE GENOMIC DNA]</scope>
    <source>
        <strain evidence="3">G4</strain>
        <tissue evidence="3">Muscle</tissue>
    </source>
</reference>
<dbReference type="Proteomes" id="UP001591681">
    <property type="component" value="Unassembled WGS sequence"/>
</dbReference>
<gene>
    <name evidence="3" type="ORF">ACEWY4_009000</name>
</gene>
<keyword evidence="2" id="KW-1133">Transmembrane helix</keyword>
<accession>A0ABD1K576</accession>
<organism evidence="3 4">
    <name type="scientific">Coilia grayii</name>
    <name type="common">Gray's grenadier anchovy</name>
    <dbReference type="NCBI Taxonomy" id="363190"/>
    <lineage>
        <taxon>Eukaryota</taxon>
        <taxon>Metazoa</taxon>
        <taxon>Chordata</taxon>
        <taxon>Craniata</taxon>
        <taxon>Vertebrata</taxon>
        <taxon>Euteleostomi</taxon>
        <taxon>Actinopterygii</taxon>
        <taxon>Neopterygii</taxon>
        <taxon>Teleostei</taxon>
        <taxon>Clupei</taxon>
        <taxon>Clupeiformes</taxon>
        <taxon>Clupeoidei</taxon>
        <taxon>Engraulidae</taxon>
        <taxon>Coilinae</taxon>
        <taxon>Coilia</taxon>
    </lineage>
</organism>
<evidence type="ECO:0000313" key="4">
    <source>
        <dbReference type="Proteomes" id="UP001591681"/>
    </source>
</evidence>
<evidence type="ECO:0008006" key="5">
    <source>
        <dbReference type="Google" id="ProtNLM"/>
    </source>
</evidence>
<protein>
    <recommendedName>
        <fullName evidence="5">Linker for activation of T-cells family member 2</fullName>
    </recommendedName>
</protein>
<feature type="transmembrane region" description="Helical" evidence="2">
    <location>
        <begin position="12"/>
        <end position="30"/>
    </location>
</feature>
<name>A0ABD1K576_9TELE</name>
<feature type="compositionally biased region" description="Acidic residues" evidence="1">
    <location>
        <begin position="162"/>
        <end position="172"/>
    </location>
</feature>
<keyword evidence="2" id="KW-0812">Transmembrane</keyword>
<evidence type="ECO:0000256" key="1">
    <source>
        <dbReference type="SAM" id="MobiDB-lite"/>
    </source>
</evidence>
<dbReference type="AlphaFoldDB" id="A0ABD1K576"/>
<feature type="region of interest" description="Disordered" evidence="1">
    <location>
        <begin position="70"/>
        <end position="102"/>
    </location>
</feature>
<feature type="region of interest" description="Disordered" evidence="1">
    <location>
        <begin position="139"/>
        <end position="172"/>
    </location>
</feature>
<sequence length="172" mass="19415">MLSTPGQQGLALGLASLVSLGLLCVLCFWCRRKRNVITEDNQLYDPQEPPVIHREGSRFAVTRSKTVTKPNQITRRLPPEPGSLPVGGTQDEENGQSSYQNVPKFGTFEPTYVDPIPGYLYGNISDGDQYSYENVFPTPMIKHHSDESDYENSEFLERNAQEEPDYVNQEET</sequence>
<proteinExistence type="predicted"/>
<keyword evidence="2" id="KW-0472">Membrane</keyword>
<comment type="caution">
    <text evidence="3">The sequence shown here is derived from an EMBL/GenBank/DDBJ whole genome shotgun (WGS) entry which is preliminary data.</text>
</comment>
<evidence type="ECO:0000256" key="2">
    <source>
        <dbReference type="SAM" id="Phobius"/>
    </source>
</evidence>